<accession>A0LPD4</accession>
<dbReference type="KEGG" id="sfu:Sfum_3616"/>
<evidence type="ECO:0000256" key="1">
    <source>
        <dbReference type="SAM" id="MobiDB-lite"/>
    </source>
</evidence>
<dbReference type="AlphaFoldDB" id="A0LPD4"/>
<dbReference type="InParanoid" id="A0LPD4"/>
<feature type="region of interest" description="Disordered" evidence="1">
    <location>
        <begin position="449"/>
        <end position="479"/>
    </location>
</feature>
<evidence type="ECO:0000256" key="2">
    <source>
        <dbReference type="SAM" id="SignalP"/>
    </source>
</evidence>
<dbReference type="EMBL" id="CP000478">
    <property type="protein sequence ID" value="ABK19286.1"/>
    <property type="molecule type" value="Genomic_DNA"/>
</dbReference>
<dbReference type="eggNOG" id="COG2304">
    <property type="taxonomic scope" value="Bacteria"/>
</dbReference>
<dbReference type="PROSITE" id="PS50234">
    <property type="entry name" value="VWFA"/>
    <property type="match status" value="1"/>
</dbReference>
<dbReference type="RefSeq" id="WP_011700411.1">
    <property type="nucleotide sequence ID" value="NC_008554.1"/>
</dbReference>
<reference evidence="4 5" key="1">
    <citation type="submission" date="2006-10" db="EMBL/GenBank/DDBJ databases">
        <title>Complete sequence of Syntrophobacter fumaroxidans MPOB.</title>
        <authorList>
            <consortium name="US DOE Joint Genome Institute"/>
            <person name="Copeland A."/>
            <person name="Lucas S."/>
            <person name="Lapidus A."/>
            <person name="Barry K."/>
            <person name="Detter J.C."/>
            <person name="Glavina del Rio T."/>
            <person name="Hammon N."/>
            <person name="Israni S."/>
            <person name="Pitluck S."/>
            <person name="Goltsman E.G."/>
            <person name="Martinez M."/>
            <person name="Schmutz J."/>
            <person name="Larimer F."/>
            <person name="Land M."/>
            <person name="Hauser L."/>
            <person name="Kyrpides N."/>
            <person name="Kim E."/>
            <person name="Boone D.R."/>
            <person name="Brockman F."/>
            <person name="Culley D."/>
            <person name="Ferry J."/>
            <person name="Gunsalus R."/>
            <person name="McInerney M.J."/>
            <person name="Morrison M."/>
            <person name="Plugge C."/>
            <person name="Rohlin L."/>
            <person name="Scholten J."/>
            <person name="Sieber J."/>
            <person name="Stams A.J.M."/>
            <person name="Worm P."/>
            <person name="Henstra A.M."/>
            <person name="Richardson P."/>
        </authorList>
    </citation>
    <scope>NUCLEOTIDE SEQUENCE [LARGE SCALE GENOMIC DNA]</scope>
    <source>
        <strain evidence="5">DSM 10017 / MPOB</strain>
    </source>
</reference>
<dbReference type="Pfam" id="PF00092">
    <property type="entry name" value="VWA"/>
    <property type="match status" value="1"/>
</dbReference>
<organism evidence="4 5">
    <name type="scientific">Syntrophobacter fumaroxidans (strain DSM 10017 / MPOB)</name>
    <dbReference type="NCBI Taxonomy" id="335543"/>
    <lineage>
        <taxon>Bacteria</taxon>
        <taxon>Pseudomonadati</taxon>
        <taxon>Thermodesulfobacteriota</taxon>
        <taxon>Syntrophobacteria</taxon>
        <taxon>Syntrophobacterales</taxon>
        <taxon>Syntrophobacteraceae</taxon>
        <taxon>Syntrophobacter</taxon>
    </lineage>
</organism>
<name>A0LPD4_SYNFM</name>
<keyword evidence="5" id="KW-1185">Reference proteome</keyword>
<evidence type="ECO:0000313" key="5">
    <source>
        <dbReference type="Proteomes" id="UP000001784"/>
    </source>
</evidence>
<feature type="chain" id="PRO_5002627335" evidence="2">
    <location>
        <begin position="23"/>
        <end position="479"/>
    </location>
</feature>
<dbReference type="STRING" id="335543.Sfum_3616"/>
<keyword evidence="2" id="KW-0732">Signal</keyword>
<dbReference type="Gene3D" id="3.40.50.410">
    <property type="entry name" value="von Willebrand factor, type A domain"/>
    <property type="match status" value="1"/>
</dbReference>
<gene>
    <name evidence="4" type="ordered locus">Sfum_3616</name>
</gene>
<proteinExistence type="predicted"/>
<dbReference type="InterPro" id="IPR036465">
    <property type="entry name" value="vWFA_dom_sf"/>
</dbReference>
<dbReference type="PANTHER" id="PTHR10579:SF43">
    <property type="entry name" value="ZINC FINGER (C3HC4-TYPE RING FINGER) FAMILY PROTEIN"/>
    <property type="match status" value="1"/>
</dbReference>
<feature type="signal peptide" evidence="2">
    <location>
        <begin position="1"/>
        <end position="22"/>
    </location>
</feature>
<evidence type="ECO:0000259" key="3">
    <source>
        <dbReference type="PROSITE" id="PS50234"/>
    </source>
</evidence>
<evidence type="ECO:0000313" key="4">
    <source>
        <dbReference type="EMBL" id="ABK19286.1"/>
    </source>
</evidence>
<dbReference type="OrthoDB" id="9781333at2"/>
<dbReference type="HOGENOM" id="CLU_031866_1_0_7"/>
<sequence length="479" mass="51346">MKKSHRRTLTLVGGLLALSCLAMTYAGRDGRLAAAPGRKPPDPGLARAGTVNLSGRLIQDKVHMGGDGTVTVALTLECDRAPGGNVEARRELDMVVVMDRSGSMADAGKLTHARQAVLNLLSRLSETDRFALVSYSDHVQRHGGLLPITPANRATLERIVRGIQPGGATNLGGGLQEGISQLAELQQNGRLSRLILISDGLANRGVTDPSALGTMASVAAERGYAVSTVGVGLDFNEHLMTSIADKGAGNYTFMESASAFAQVFDKEFRDAGTVVASSVEVHVPLSPGMTLVHAAGYPIEVGEGRAVFRPGDLRFGQSRKLFLTLRIPVGEEKTWDIGAISAHYRSGERAYTASLPQPLRVACVRDPSEAMASIDKAQWEDKVIREDYNRLREEVAASVKEGKREEAVQQIDRYVTRQQAANAVVGSSAVKGNLEKDVGSLRRTVADSFTGAPEEAARKQKANAKSMQFEGYQGRRSKN</sequence>
<dbReference type="InterPro" id="IPR051266">
    <property type="entry name" value="CLCR"/>
</dbReference>
<dbReference type="Proteomes" id="UP000001784">
    <property type="component" value="Chromosome"/>
</dbReference>
<dbReference type="SMART" id="SM00327">
    <property type="entry name" value="VWA"/>
    <property type="match status" value="1"/>
</dbReference>
<dbReference type="PANTHER" id="PTHR10579">
    <property type="entry name" value="CALCIUM-ACTIVATED CHLORIDE CHANNEL REGULATOR"/>
    <property type="match status" value="1"/>
</dbReference>
<dbReference type="PROSITE" id="PS51257">
    <property type="entry name" value="PROKAR_LIPOPROTEIN"/>
    <property type="match status" value="1"/>
</dbReference>
<dbReference type="SUPFAM" id="SSF53300">
    <property type="entry name" value="vWA-like"/>
    <property type="match status" value="1"/>
</dbReference>
<protein>
    <submittedName>
        <fullName evidence="4">von Willebrand factor, type A</fullName>
    </submittedName>
</protein>
<feature type="domain" description="VWFA" evidence="3">
    <location>
        <begin position="93"/>
        <end position="267"/>
    </location>
</feature>
<dbReference type="InterPro" id="IPR002035">
    <property type="entry name" value="VWF_A"/>
</dbReference>